<evidence type="ECO:0000256" key="5">
    <source>
        <dbReference type="ARBA" id="ARBA00022723"/>
    </source>
</evidence>
<dbReference type="GO" id="GO:0006886">
    <property type="term" value="P:intracellular protein transport"/>
    <property type="evidence" value="ECO:0007669"/>
    <property type="project" value="InterPro"/>
</dbReference>
<name>A0A7J7DHK6_TRIWF</name>
<dbReference type="Gene3D" id="3.30.450.60">
    <property type="match status" value="1"/>
</dbReference>
<keyword evidence="5" id="KW-0479">Metal-binding</keyword>
<dbReference type="PANTHER" id="PTHR11753">
    <property type="entry name" value="ADAPTOR COMPLEXES SMALL SUBUNIT FAMILY"/>
    <property type="match status" value="1"/>
</dbReference>
<dbReference type="PROSITE" id="PS50089">
    <property type="entry name" value="ZF_RING_2"/>
    <property type="match status" value="1"/>
</dbReference>
<dbReference type="InParanoid" id="A0A7J7DHK6"/>
<keyword evidence="7" id="KW-0862">Zinc</keyword>
<keyword evidence="6 15" id="KW-0863">Zinc-finger</keyword>
<protein>
    <recommendedName>
        <fullName evidence="14">Adaptor AP-1 19 kDa protein</fullName>
    </recommendedName>
</protein>
<dbReference type="Proteomes" id="UP000593562">
    <property type="component" value="Unassembled WGS sequence"/>
</dbReference>
<comment type="subunit">
    <text evidence="13">Adaptor protein complex 1 (AP-1) is a heterotetramer composed of two large adaptins (gamma-type subunit and beta-type subunit), a medium adaptin (mu-type subunit) and a small adaptin (sigma-type subunit).</text>
</comment>
<evidence type="ECO:0000256" key="8">
    <source>
        <dbReference type="ARBA" id="ARBA00022927"/>
    </source>
</evidence>
<dbReference type="InterPro" id="IPR000804">
    <property type="entry name" value="Clathrin_sm-chain_CS"/>
</dbReference>
<evidence type="ECO:0000256" key="4">
    <source>
        <dbReference type="ARBA" id="ARBA00022448"/>
    </source>
</evidence>
<keyword evidence="19" id="KW-1185">Reference proteome</keyword>
<evidence type="ECO:0000313" key="18">
    <source>
        <dbReference type="EMBL" id="KAF5745832.1"/>
    </source>
</evidence>
<dbReference type="FunFam" id="3.30.450.60:FF:000007">
    <property type="entry name" value="AP complex subunit sigma"/>
    <property type="match status" value="1"/>
</dbReference>
<evidence type="ECO:0000256" key="15">
    <source>
        <dbReference type="PROSITE-ProRule" id="PRU00175"/>
    </source>
</evidence>
<evidence type="ECO:0000256" key="9">
    <source>
        <dbReference type="ARBA" id="ARBA00023034"/>
    </source>
</evidence>
<evidence type="ECO:0000259" key="17">
    <source>
        <dbReference type="PROSITE" id="PS50089"/>
    </source>
</evidence>
<evidence type="ECO:0000256" key="1">
    <source>
        <dbReference type="ARBA" id="ARBA00004145"/>
    </source>
</evidence>
<dbReference type="EMBL" id="JAAARO010000007">
    <property type="protein sequence ID" value="KAF5745832.1"/>
    <property type="molecule type" value="Genomic_DNA"/>
</dbReference>
<feature type="domain" description="RING-type" evidence="17">
    <location>
        <begin position="99"/>
        <end position="149"/>
    </location>
</feature>
<gene>
    <name evidence="18" type="ORF">HS088_TW07G01428</name>
</gene>
<evidence type="ECO:0000313" key="19">
    <source>
        <dbReference type="Proteomes" id="UP000593562"/>
    </source>
</evidence>
<dbReference type="InterPro" id="IPR027370">
    <property type="entry name" value="Znf-RING_euk"/>
</dbReference>
<dbReference type="GO" id="GO:0008270">
    <property type="term" value="F:zinc ion binding"/>
    <property type="evidence" value="ECO:0007669"/>
    <property type="project" value="UniProtKB-KW"/>
</dbReference>
<dbReference type="PROSITE" id="PS00989">
    <property type="entry name" value="CLAT_ADAPTOR_S"/>
    <property type="match status" value="1"/>
</dbReference>
<dbReference type="GO" id="GO:0035615">
    <property type="term" value="F:clathrin adaptor activity"/>
    <property type="evidence" value="ECO:0007669"/>
    <property type="project" value="InterPro"/>
</dbReference>
<comment type="function">
    <text evidence="12">Subunit of clathrin-associated adaptor protein complex 1 that plays a role in protein sorting at the trans-Golgi network and early endosomes (TGN/EE). The AP complexes mediate the recruitment of clathrin to membranes and the recognition of sorting signals within the cytosolic tails of transmembrane cargo molecules.</text>
</comment>
<reference evidence="18 19" key="1">
    <citation type="journal article" date="2020" name="Nat. Commun.">
        <title>Genome of Tripterygium wilfordii and identification of cytochrome P450 involved in triptolide biosynthesis.</title>
        <authorList>
            <person name="Tu L."/>
            <person name="Su P."/>
            <person name="Zhang Z."/>
            <person name="Gao L."/>
            <person name="Wang J."/>
            <person name="Hu T."/>
            <person name="Zhou J."/>
            <person name="Zhang Y."/>
            <person name="Zhao Y."/>
            <person name="Liu Y."/>
            <person name="Song Y."/>
            <person name="Tong Y."/>
            <person name="Lu Y."/>
            <person name="Yang J."/>
            <person name="Xu C."/>
            <person name="Jia M."/>
            <person name="Peters R.J."/>
            <person name="Huang L."/>
            <person name="Gao W."/>
        </authorList>
    </citation>
    <scope>NUCLEOTIDE SEQUENCE [LARGE SCALE GENOMIC DNA]</scope>
    <source>
        <strain evidence="19">cv. XIE 37</strain>
        <tissue evidence="18">Leaf</tissue>
    </source>
</reference>
<organism evidence="18 19">
    <name type="scientific">Tripterygium wilfordii</name>
    <name type="common">Thunder God vine</name>
    <dbReference type="NCBI Taxonomy" id="458696"/>
    <lineage>
        <taxon>Eukaryota</taxon>
        <taxon>Viridiplantae</taxon>
        <taxon>Streptophyta</taxon>
        <taxon>Embryophyta</taxon>
        <taxon>Tracheophyta</taxon>
        <taxon>Spermatophyta</taxon>
        <taxon>Magnoliopsida</taxon>
        <taxon>eudicotyledons</taxon>
        <taxon>Gunneridae</taxon>
        <taxon>Pentapetalae</taxon>
        <taxon>rosids</taxon>
        <taxon>fabids</taxon>
        <taxon>Celastrales</taxon>
        <taxon>Celastraceae</taxon>
        <taxon>Tripterygium</taxon>
    </lineage>
</organism>
<keyword evidence="16" id="KW-0812">Transmembrane</keyword>
<keyword evidence="9" id="KW-0333">Golgi apparatus</keyword>
<dbReference type="InterPro" id="IPR044733">
    <property type="entry name" value="AP1_sigma"/>
</dbReference>
<keyword evidence="16" id="KW-1133">Transmembrane helix</keyword>
<evidence type="ECO:0000256" key="3">
    <source>
        <dbReference type="ARBA" id="ARBA00006972"/>
    </source>
</evidence>
<dbReference type="SUPFAM" id="SSF64356">
    <property type="entry name" value="SNARE-like"/>
    <property type="match status" value="1"/>
</dbReference>
<evidence type="ECO:0000256" key="6">
    <source>
        <dbReference type="ARBA" id="ARBA00022771"/>
    </source>
</evidence>
<dbReference type="Pfam" id="PF01217">
    <property type="entry name" value="Clat_adaptor_s"/>
    <property type="match status" value="1"/>
</dbReference>
<dbReference type="Gene3D" id="3.30.40.10">
    <property type="entry name" value="Zinc/RING finger domain, C3HC4 (zinc finger)"/>
    <property type="match status" value="1"/>
</dbReference>
<keyword evidence="11" id="KW-0968">Cytoplasmic vesicle</keyword>
<dbReference type="InterPro" id="IPR011012">
    <property type="entry name" value="Longin-like_dom_sf"/>
</dbReference>
<evidence type="ECO:0000256" key="16">
    <source>
        <dbReference type="SAM" id="Phobius"/>
    </source>
</evidence>
<keyword evidence="4" id="KW-0813">Transport</keyword>
<accession>A0A7J7DHK6</accession>
<evidence type="ECO:0000256" key="7">
    <source>
        <dbReference type="ARBA" id="ARBA00022833"/>
    </source>
</evidence>
<dbReference type="GO" id="GO:0030121">
    <property type="term" value="C:AP-1 adaptor complex"/>
    <property type="evidence" value="ECO:0007669"/>
    <property type="project" value="InterPro"/>
</dbReference>
<sequence>MVFVVYPQRSLSVAIIVFYTCVWIPFQQMRRALLSIIIAITYSSSTYNTSSSTNTIAHDHIHPGVVVDSFSLPVAARFEDLRGSLQLLNNEDEDDIIICSICLVGLDQDQEDDDDLELVIKLPECNHIFHRECIHKWVDRDRFTCPLCSRQGKVRLTKWYSPYSQRERTKKVIRELGQVILSRGPKLCNFVEWRGYKVVYKIYASLYFCMCIDQDDNELEVLEIIHHYVEILDRYFGSVCELDLIFKFHKAYYILDELLIAGELQESSKKTVARLIAAQDSLVETAKEQANSISNIIAEATK</sequence>
<keyword evidence="10 16" id="KW-0472">Membrane</keyword>
<dbReference type="Pfam" id="PF13445">
    <property type="entry name" value="zf-RING_UBOX"/>
    <property type="match status" value="1"/>
</dbReference>
<feature type="transmembrane region" description="Helical" evidence="16">
    <location>
        <begin position="6"/>
        <end position="26"/>
    </location>
</feature>
<dbReference type="InterPro" id="IPR013083">
    <property type="entry name" value="Znf_RING/FYVE/PHD"/>
</dbReference>
<dbReference type="GO" id="GO:0005829">
    <property type="term" value="C:cytosol"/>
    <property type="evidence" value="ECO:0007669"/>
    <property type="project" value="GOC"/>
</dbReference>
<comment type="similarity">
    <text evidence="3">Belongs to the adaptor complexes small subunit family.</text>
</comment>
<dbReference type="SMART" id="SM00184">
    <property type="entry name" value="RING"/>
    <property type="match status" value="1"/>
</dbReference>
<evidence type="ECO:0000256" key="12">
    <source>
        <dbReference type="ARBA" id="ARBA00058887"/>
    </source>
</evidence>
<comment type="caution">
    <text evidence="18">The sequence shown here is derived from an EMBL/GenBank/DDBJ whole genome shotgun (WGS) entry which is preliminary data.</text>
</comment>
<dbReference type="InterPro" id="IPR001841">
    <property type="entry name" value="Znf_RING"/>
</dbReference>
<dbReference type="AlphaFoldDB" id="A0A7J7DHK6"/>
<dbReference type="CDD" id="cd14831">
    <property type="entry name" value="AP1_sigma"/>
    <property type="match status" value="1"/>
</dbReference>
<evidence type="ECO:0000256" key="14">
    <source>
        <dbReference type="ARBA" id="ARBA00082295"/>
    </source>
</evidence>
<comment type="subcellular location">
    <subcellularLocation>
        <location evidence="1">Cytoplasmic vesicle</location>
        <location evidence="1">Clathrin-coated vesicle membrane</location>
        <topology evidence="1">Peripheral membrane protein</topology>
        <orientation evidence="1">Cytoplasmic side</orientation>
    </subcellularLocation>
    <subcellularLocation>
        <location evidence="2">Golgi apparatus</location>
    </subcellularLocation>
</comment>
<evidence type="ECO:0000256" key="10">
    <source>
        <dbReference type="ARBA" id="ARBA00023136"/>
    </source>
</evidence>
<evidence type="ECO:0000256" key="13">
    <source>
        <dbReference type="ARBA" id="ARBA00066271"/>
    </source>
</evidence>
<dbReference type="SUPFAM" id="SSF57850">
    <property type="entry name" value="RING/U-box"/>
    <property type="match status" value="1"/>
</dbReference>
<dbReference type="GO" id="GO:0016482">
    <property type="term" value="P:cytosolic transport"/>
    <property type="evidence" value="ECO:0007669"/>
    <property type="project" value="UniProtKB-ARBA"/>
</dbReference>
<proteinExistence type="inferred from homology"/>
<evidence type="ECO:0000256" key="2">
    <source>
        <dbReference type="ARBA" id="ARBA00004555"/>
    </source>
</evidence>
<dbReference type="InterPro" id="IPR022775">
    <property type="entry name" value="AP_mu_sigma_su"/>
</dbReference>
<keyword evidence="8" id="KW-0653">Protein transport</keyword>
<evidence type="ECO:0000256" key="11">
    <source>
        <dbReference type="ARBA" id="ARBA00023329"/>
    </source>
</evidence>
<dbReference type="InterPro" id="IPR016635">
    <property type="entry name" value="AP_complex_ssu"/>
</dbReference>